<comment type="caution">
    <text evidence="1">The sequence shown here is derived from an EMBL/GenBank/DDBJ whole genome shotgun (WGS) entry which is preliminary data.</text>
</comment>
<protein>
    <submittedName>
        <fullName evidence="1">Uncharacterized protein</fullName>
    </submittedName>
</protein>
<evidence type="ECO:0000313" key="2">
    <source>
        <dbReference type="Proteomes" id="UP000619743"/>
    </source>
</evidence>
<dbReference type="Proteomes" id="UP000619743">
    <property type="component" value="Unassembled WGS sequence"/>
</dbReference>
<dbReference type="EMBL" id="BMDX01000004">
    <property type="protein sequence ID" value="GGA72023.1"/>
    <property type="molecule type" value="Genomic_DNA"/>
</dbReference>
<accession>A0A8J2U3X5</accession>
<sequence>MGKKKPVFGTRANSIVGCKTYVLKIVHIAVTGQFQIVTNCCKGAVEFSSPINLATDNGACGT</sequence>
<organism evidence="1 2">
    <name type="scientific">Neiella marina</name>
    <dbReference type="NCBI Taxonomy" id="508461"/>
    <lineage>
        <taxon>Bacteria</taxon>
        <taxon>Pseudomonadati</taxon>
        <taxon>Pseudomonadota</taxon>
        <taxon>Gammaproteobacteria</taxon>
        <taxon>Alteromonadales</taxon>
        <taxon>Echinimonadaceae</taxon>
        <taxon>Neiella</taxon>
    </lineage>
</organism>
<evidence type="ECO:0000313" key="1">
    <source>
        <dbReference type="EMBL" id="GGA72023.1"/>
    </source>
</evidence>
<proteinExistence type="predicted"/>
<name>A0A8J2U3X5_9GAMM</name>
<gene>
    <name evidence="1" type="ORF">GCM10011369_12230</name>
</gene>
<keyword evidence="2" id="KW-1185">Reference proteome</keyword>
<reference evidence="2" key="1">
    <citation type="journal article" date="2019" name="Int. J. Syst. Evol. Microbiol.">
        <title>The Global Catalogue of Microorganisms (GCM) 10K type strain sequencing project: providing services to taxonomists for standard genome sequencing and annotation.</title>
        <authorList>
            <consortium name="The Broad Institute Genomics Platform"/>
            <consortium name="The Broad Institute Genome Sequencing Center for Infectious Disease"/>
            <person name="Wu L."/>
            <person name="Ma J."/>
        </authorList>
    </citation>
    <scope>NUCLEOTIDE SEQUENCE [LARGE SCALE GENOMIC DNA]</scope>
    <source>
        <strain evidence="2">CGMCC 1.10130</strain>
    </source>
</reference>
<dbReference type="AlphaFoldDB" id="A0A8J2U3X5"/>